<reference evidence="1 3" key="1">
    <citation type="submission" date="2019-01" db="EMBL/GenBank/DDBJ databases">
        <title>Draft genome sequences of three monokaryotic isolates of the white-rot basidiomycete fungus Dichomitus squalens.</title>
        <authorList>
            <consortium name="DOE Joint Genome Institute"/>
            <person name="Lopez S.C."/>
            <person name="Andreopoulos B."/>
            <person name="Pangilinan J."/>
            <person name="Lipzen A."/>
            <person name="Riley R."/>
            <person name="Ahrendt S."/>
            <person name="Ng V."/>
            <person name="Barry K."/>
            <person name="Daum C."/>
            <person name="Grigoriev I.V."/>
            <person name="Hilden K.S."/>
            <person name="Makela M.R."/>
            <person name="de Vries R.P."/>
        </authorList>
    </citation>
    <scope>NUCLEOTIDE SEQUENCE [LARGE SCALE GENOMIC DNA]</scope>
    <source>
        <strain evidence="2 3">CBS 464.89</strain>
        <strain evidence="1">OM18370.1</strain>
    </source>
</reference>
<sequence length="77" mass="8785">MVEYTKSRMLRQTCPRQCRNGAGSIEAPCSRDEVHGPSKDAHGMVVRPSSMRMRSRGRLSCRRSLRCCCPAVDRPYR</sequence>
<name>A0A4Q9MB87_9APHY</name>
<dbReference type="EMBL" id="ML143479">
    <property type="protein sequence ID" value="TBU24475.1"/>
    <property type="molecule type" value="Genomic_DNA"/>
</dbReference>
<keyword evidence="3" id="KW-1185">Reference proteome</keyword>
<organism evidence="1">
    <name type="scientific">Dichomitus squalens</name>
    <dbReference type="NCBI Taxonomy" id="114155"/>
    <lineage>
        <taxon>Eukaryota</taxon>
        <taxon>Fungi</taxon>
        <taxon>Dikarya</taxon>
        <taxon>Basidiomycota</taxon>
        <taxon>Agaricomycotina</taxon>
        <taxon>Agaricomycetes</taxon>
        <taxon>Polyporales</taxon>
        <taxon>Polyporaceae</taxon>
        <taxon>Dichomitus</taxon>
    </lineage>
</organism>
<dbReference type="AlphaFoldDB" id="A0A4Q9MB87"/>
<evidence type="ECO:0000313" key="1">
    <source>
        <dbReference type="EMBL" id="TBU24475.1"/>
    </source>
</evidence>
<gene>
    <name evidence="2" type="ORF">BD310DRAFT_936560</name>
    <name evidence="1" type="ORF">BD311DRAFT_766547</name>
</gene>
<dbReference type="Proteomes" id="UP000292957">
    <property type="component" value="Unassembled WGS sequence"/>
</dbReference>
<dbReference type="EMBL" id="ML145196">
    <property type="protein sequence ID" value="TBU54124.1"/>
    <property type="molecule type" value="Genomic_DNA"/>
</dbReference>
<evidence type="ECO:0000313" key="3">
    <source>
        <dbReference type="Proteomes" id="UP000292082"/>
    </source>
</evidence>
<protein>
    <submittedName>
        <fullName evidence="1">Uncharacterized protein</fullName>
    </submittedName>
</protein>
<dbReference type="Proteomes" id="UP000292082">
    <property type="component" value="Unassembled WGS sequence"/>
</dbReference>
<accession>A0A4Q9MB87</accession>
<proteinExistence type="predicted"/>
<evidence type="ECO:0000313" key="2">
    <source>
        <dbReference type="EMBL" id="TBU54124.1"/>
    </source>
</evidence>